<reference evidence="2" key="1">
    <citation type="submission" date="2020-09" db="EMBL/GenBank/DDBJ databases">
        <title>A novel bacterium of genus Hazenella, isolated from South China Sea.</title>
        <authorList>
            <person name="Huang H."/>
            <person name="Mo K."/>
            <person name="Hu Y."/>
        </authorList>
    </citation>
    <scope>NUCLEOTIDE SEQUENCE</scope>
    <source>
        <strain evidence="2">IB182357</strain>
    </source>
</reference>
<keyword evidence="1" id="KW-0812">Transmembrane</keyword>
<evidence type="ECO:0000313" key="2">
    <source>
        <dbReference type="EMBL" id="MBD1370793.1"/>
    </source>
</evidence>
<dbReference type="RefSeq" id="WP_191139295.1">
    <property type="nucleotide sequence ID" value="NZ_JACXAG020000002.1"/>
</dbReference>
<keyword evidence="3" id="KW-1185">Reference proteome</keyword>
<name>A0A926N7D7_9BACL</name>
<accession>A0A926N7D7</accession>
<feature type="transmembrane region" description="Helical" evidence="1">
    <location>
        <begin position="12"/>
        <end position="29"/>
    </location>
</feature>
<protein>
    <submittedName>
        <fullName evidence="2">Uncharacterized protein</fullName>
    </submittedName>
</protein>
<comment type="caution">
    <text evidence="2">The sequence shown here is derived from an EMBL/GenBank/DDBJ whole genome shotgun (WGS) entry which is preliminary data.</text>
</comment>
<dbReference type="AlphaFoldDB" id="A0A926N7D7"/>
<feature type="transmembrane region" description="Helical" evidence="1">
    <location>
        <begin position="36"/>
        <end position="55"/>
    </location>
</feature>
<gene>
    <name evidence="2" type="ORF">IC620_00265</name>
</gene>
<proteinExistence type="predicted"/>
<evidence type="ECO:0000313" key="3">
    <source>
        <dbReference type="Proteomes" id="UP000661691"/>
    </source>
</evidence>
<evidence type="ECO:0000256" key="1">
    <source>
        <dbReference type="SAM" id="Phobius"/>
    </source>
</evidence>
<keyword evidence="1" id="KW-0472">Membrane</keyword>
<feature type="transmembrane region" description="Helical" evidence="1">
    <location>
        <begin position="61"/>
        <end position="78"/>
    </location>
</feature>
<organism evidence="2 3">
    <name type="scientific">Polycladospora coralii</name>
    <dbReference type="NCBI Taxonomy" id="2771432"/>
    <lineage>
        <taxon>Bacteria</taxon>
        <taxon>Bacillati</taxon>
        <taxon>Bacillota</taxon>
        <taxon>Bacilli</taxon>
        <taxon>Bacillales</taxon>
        <taxon>Thermoactinomycetaceae</taxon>
        <taxon>Polycladospora</taxon>
    </lineage>
</organism>
<sequence length="87" mass="9691">MLFDSNGPFFSILEWQVVGALTICSWLFHWITKNRFLGTVAIASTATILLASALWESLEPLGMITCMVGAAVMLVWMAKRILETKIN</sequence>
<dbReference type="EMBL" id="JACXAH010000002">
    <property type="protein sequence ID" value="MBD1370793.1"/>
    <property type="molecule type" value="Genomic_DNA"/>
</dbReference>
<dbReference type="Proteomes" id="UP000661691">
    <property type="component" value="Unassembled WGS sequence"/>
</dbReference>
<keyword evidence="1" id="KW-1133">Transmembrane helix</keyword>